<keyword evidence="5" id="KW-0964">Secreted</keyword>
<dbReference type="Pfam" id="PF07196">
    <property type="entry name" value="Flagellin_IN"/>
    <property type="match status" value="1"/>
</dbReference>
<dbReference type="InterPro" id="IPR003481">
    <property type="entry name" value="FliD_N"/>
</dbReference>
<dbReference type="InterPro" id="IPR010810">
    <property type="entry name" value="Flagellin_hook_IN_motif"/>
</dbReference>
<dbReference type="GO" id="GO:0007155">
    <property type="term" value="P:cell adhesion"/>
    <property type="evidence" value="ECO:0007669"/>
    <property type="project" value="InterPro"/>
</dbReference>
<reference evidence="8 9" key="1">
    <citation type="submission" date="2019-10" db="EMBL/GenBank/DDBJ databases">
        <title>Alkaliphilus serpentinus sp. nov. and Alkaliphilus pronyensis sp. nov., two novel anaerobic alkaliphilic species isolated from the serpentinized-hosted hydrothermal field of the Prony Bay (New Caledonia).</title>
        <authorList>
            <person name="Postec A."/>
        </authorList>
    </citation>
    <scope>NUCLEOTIDE SEQUENCE [LARGE SCALE GENOMIC DNA]</scope>
    <source>
        <strain evidence="8 9">LacV</strain>
    </source>
</reference>
<evidence type="ECO:0000256" key="2">
    <source>
        <dbReference type="ARBA" id="ARBA00011255"/>
    </source>
</evidence>
<evidence type="ECO:0000256" key="5">
    <source>
        <dbReference type="RuleBase" id="RU362066"/>
    </source>
</evidence>
<comment type="subunit">
    <text evidence="2 5">Homopentamer.</text>
</comment>
<comment type="caution">
    <text evidence="8">The sequence shown here is derived from an EMBL/GenBank/DDBJ whole genome shotgun (WGS) entry which is preliminary data.</text>
</comment>
<dbReference type="EMBL" id="WBZC01000002">
    <property type="protein sequence ID" value="KAB3539653.1"/>
    <property type="molecule type" value="Genomic_DNA"/>
</dbReference>
<accession>A0A6I0FNL2</accession>
<comment type="similarity">
    <text evidence="1 5">Belongs to the FliD family.</text>
</comment>
<dbReference type="Pfam" id="PF07195">
    <property type="entry name" value="FliD_C"/>
    <property type="match status" value="1"/>
</dbReference>
<feature type="domain" description="Flagellar hook-associated protein 2 N-terminal" evidence="6">
    <location>
        <begin position="8"/>
        <end position="117"/>
    </location>
</feature>
<dbReference type="AlphaFoldDB" id="A0A6I0FNL2"/>
<dbReference type="InterPro" id="IPR010809">
    <property type="entry name" value="FliD_C"/>
</dbReference>
<keyword evidence="8" id="KW-0969">Cilium</keyword>
<dbReference type="RefSeq" id="WP_151859613.1">
    <property type="nucleotide sequence ID" value="NZ_WBZC01000002.1"/>
</dbReference>
<organism evidence="8 9">
    <name type="scientific">Alkaliphilus pronyensis</name>
    <dbReference type="NCBI Taxonomy" id="1482732"/>
    <lineage>
        <taxon>Bacteria</taxon>
        <taxon>Bacillati</taxon>
        <taxon>Bacillota</taxon>
        <taxon>Clostridia</taxon>
        <taxon>Peptostreptococcales</taxon>
        <taxon>Natronincolaceae</taxon>
        <taxon>Alkaliphilus</taxon>
    </lineage>
</organism>
<keyword evidence="9" id="KW-1185">Reference proteome</keyword>
<keyword evidence="4 5" id="KW-0975">Bacterial flagellum</keyword>
<keyword evidence="8" id="KW-0966">Cell projection</keyword>
<dbReference type="GO" id="GO:0009424">
    <property type="term" value="C:bacterial-type flagellum hook"/>
    <property type="evidence" value="ECO:0007669"/>
    <property type="project" value="UniProtKB-UniRule"/>
</dbReference>
<evidence type="ECO:0000313" key="8">
    <source>
        <dbReference type="EMBL" id="KAB3539653.1"/>
    </source>
</evidence>
<keyword evidence="8" id="KW-0282">Flagellum</keyword>
<proteinExistence type="inferred from homology"/>
<evidence type="ECO:0000256" key="4">
    <source>
        <dbReference type="ARBA" id="ARBA00023143"/>
    </source>
</evidence>
<dbReference type="PANTHER" id="PTHR30288">
    <property type="entry name" value="FLAGELLAR CAP/ASSEMBLY PROTEIN FLID"/>
    <property type="match status" value="1"/>
</dbReference>
<keyword evidence="3" id="KW-0175">Coiled coil</keyword>
<evidence type="ECO:0000259" key="7">
    <source>
        <dbReference type="Pfam" id="PF07195"/>
    </source>
</evidence>
<evidence type="ECO:0000256" key="3">
    <source>
        <dbReference type="ARBA" id="ARBA00023054"/>
    </source>
</evidence>
<gene>
    <name evidence="8" type="primary">fliD</name>
    <name evidence="8" type="ORF">F8154_00430</name>
</gene>
<dbReference type="OrthoDB" id="9776025at2"/>
<dbReference type="GO" id="GO:0005576">
    <property type="term" value="C:extracellular region"/>
    <property type="evidence" value="ECO:0007669"/>
    <property type="project" value="UniProtKB-SubCell"/>
</dbReference>
<sequence>MRIGGIASGMDTEHIVKQLMDAERMRVNRFIRQEQTLKWRMEEYNNLNKSMANFILNTRNEFGLNEFSTNGTIRSSSTNSFTWAKEATSANESIVTASARSNAMNGSYTVEVTSTASVAKTTSKVLKGNVDPLDDVLDVDNNFIADGSFTITTDVGSSEITVTAGDSIGSLISKLNNAVAVGGPNDGQSLGIRASYDSDLGQFMMSTRETGEHKSIQITDDPVGLAAAMFSGDIMGPGENGTDAVINFNSSEIRKSTNSFSVFGIDLQLKNAAVGEVVTINVSTNTDGIYDKIKSFVDEYNGLLDEINGKIGEKEYRDFYPLIQEEKDAMTEKEIELWEEKAKSGLLKNNEVLQRTLSGIRGALYEKVEGVTGSFEYIYDIGITTGYYKDGGKLVIDEDKLKDAINSDPDGVLDLFFKAPEVSATGEDRMKESGLIQRTYDGLVAGMKEVIRHSGPGDDSSLYRSVQSNMLVDFVTKQSNISDIGRSISQLNSRIAREEVLLASKEDRYWNQFTAMEKAMAEMQQQSNWLMSQMGLGA</sequence>
<dbReference type="PANTHER" id="PTHR30288:SF0">
    <property type="entry name" value="FLAGELLAR HOOK-ASSOCIATED PROTEIN 2"/>
    <property type="match status" value="1"/>
</dbReference>
<evidence type="ECO:0000259" key="6">
    <source>
        <dbReference type="Pfam" id="PF02465"/>
    </source>
</evidence>
<protein>
    <recommendedName>
        <fullName evidence="5">Flagellar hook-associated protein 2</fullName>
        <shortName evidence="5">HAP2</shortName>
    </recommendedName>
    <alternativeName>
        <fullName evidence="5">Flagellar cap protein</fullName>
    </alternativeName>
</protein>
<comment type="subcellular location">
    <subcellularLocation>
        <location evidence="5">Secreted</location>
    </subcellularLocation>
    <subcellularLocation>
        <location evidence="5">Bacterial flagellum</location>
    </subcellularLocation>
</comment>
<comment type="function">
    <text evidence="5">Required for morphogenesis and for the elongation of the flagellar filament by facilitating polymerization of the flagellin monomers at the tip of growing filament. Forms a capping structure, which prevents flagellin subunits (transported through the central channel of the flagellum) from leaking out without polymerization at the distal end.</text>
</comment>
<feature type="domain" description="Flagellar hook-associated protein 2 C-terminal" evidence="7">
    <location>
        <begin position="241"/>
        <end position="525"/>
    </location>
</feature>
<dbReference type="Pfam" id="PF02465">
    <property type="entry name" value="FliD_N"/>
    <property type="match status" value="1"/>
</dbReference>
<dbReference type="GO" id="GO:0071973">
    <property type="term" value="P:bacterial-type flagellum-dependent cell motility"/>
    <property type="evidence" value="ECO:0007669"/>
    <property type="project" value="TreeGrafter"/>
</dbReference>
<dbReference type="Proteomes" id="UP000432715">
    <property type="component" value="Unassembled WGS sequence"/>
</dbReference>
<evidence type="ECO:0000313" key="9">
    <source>
        <dbReference type="Proteomes" id="UP000432715"/>
    </source>
</evidence>
<dbReference type="InterPro" id="IPR040026">
    <property type="entry name" value="FliD"/>
</dbReference>
<name>A0A6I0FNL2_9FIRM</name>
<evidence type="ECO:0000256" key="1">
    <source>
        <dbReference type="ARBA" id="ARBA00009764"/>
    </source>
</evidence>
<dbReference type="GO" id="GO:0009421">
    <property type="term" value="C:bacterial-type flagellum filament cap"/>
    <property type="evidence" value="ECO:0007669"/>
    <property type="project" value="InterPro"/>
</dbReference>